<keyword evidence="2" id="KW-1185">Reference proteome</keyword>
<gene>
    <name evidence="1" type="ORF">BDN72DRAFT_593768</name>
</gene>
<organism evidence="1 2">
    <name type="scientific">Pluteus cervinus</name>
    <dbReference type="NCBI Taxonomy" id="181527"/>
    <lineage>
        <taxon>Eukaryota</taxon>
        <taxon>Fungi</taxon>
        <taxon>Dikarya</taxon>
        <taxon>Basidiomycota</taxon>
        <taxon>Agaricomycotina</taxon>
        <taxon>Agaricomycetes</taxon>
        <taxon>Agaricomycetidae</taxon>
        <taxon>Agaricales</taxon>
        <taxon>Pluteineae</taxon>
        <taxon>Pluteaceae</taxon>
        <taxon>Pluteus</taxon>
    </lineage>
</organism>
<dbReference type="EMBL" id="ML208940">
    <property type="protein sequence ID" value="TFK59575.1"/>
    <property type="molecule type" value="Genomic_DNA"/>
</dbReference>
<sequence>MPMPQASRTSMMSLLVVAPLANQRRALLANATLRALGLSFWTLKRYGESSSASNVSSMSLVWVMILSGRNQLSLVHFALSLSASCFAGSLTSSS</sequence>
<evidence type="ECO:0000313" key="1">
    <source>
        <dbReference type="EMBL" id="TFK59575.1"/>
    </source>
</evidence>
<name>A0ACD3A1I9_9AGAR</name>
<dbReference type="Proteomes" id="UP000308600">
    <property type="component" value="Unassembled WGS sequence"/>
</dbReference>
<protein>
    <submittedName>
        <fullName evidence="1">Uncharacterized protein</fullName>
    </submittedName>
</protein>
<proteinExistence type="predicted"/>
<evidence type="ECO:0000313" key="2">
    <source>
        <dbReference type="Proteomes" id="UP000308600"/>
    </source>
</evidence>
<reference evidence="1 2" key="1">
    <citation type="journal article" date="2019" name="Nat. Ecol. Evol.">
        <title>Megaphylogeny resolves global patterns of mushroom evolution.</title>
        <authorList>
            <person name="Varga T."/>
            <person name="Krizsan K."/>
            <person name="Foldi C."/>
            <person name="Dima B."/>
            <person name="Sanchez-Garcia M."/>
            <person name="Sanchez-Ramirez S."/>
            <person name="Szollosi G.J."/>
            <person name="Szarkandi J.G."/>
            <person name="Papp V."/>
            <person name="Albert L."/>
            <person name="Andreopoulos W."/>
            <person name="Angelini C."/>
            <person name="Antonin V."/>
            <person name="Barry K.W."/>
            <person name="Bougher N.L."/>
            <person name="Buchanan P."/>
            <person name="Buyck B."/>
            <person name="Bense V."/>
            <person name="Catcheside P."/>
            <person name="Chovatia M."/>
            <person name="Cooper J."/>
            <person name="Damon W."/>
            <person name="Desjardin D."/>
            <person name="Finy P."/>
            <person name="Geml J."/>
            <person name="Haridas S."/>
            <person name="Hughes K."/>
            <person name="Justo A."/>
            <person name="Karasinski D."/>
            <person name="Kautmanova I."/>
            <person name="Kiss B."/>
            <person name="Kocsube S."/>
            <person name="Kotiranta H."/>
            <person name="LaButti K.M."/>
            <person name="Lechner B.E."/>
            <person name="Liimatainen K."/>
            <person name="Lipzen A."/>
            <person name="Lukacs Z."/>
            <person name="Mihaltcheva S."/>
            <person name="Morgado L.N."/>
            <person name="Niskanen T."/>
            <person name="Noordeloos M.E."/>
            <person name="Ohm R.A."/>
            <person name="Ortiz-Santana B."/>
            <person name="Ovrebo C."/>
            <person name="Racz N."/>
            <person name="Riley R."/>
            <person name="Savchenko A."/>
            <person name="Shiryaev A."/>
            <person name="Soop K."/>
            <person name="Spirin V."/>
            <person name="Szebenyi C."/>
            <person name="Tomsovsky M."/>
            <person name="Tulloss R.E."/>
            <person name="Uehling J."/>
            <person name="Grigoriev I.V."/>
            <person name="Vagvolgyi C."/>
            <person name="Papp T."/>
            <person name="Martin F.M."/>
            <person name="Miettinen O."/>
            <person name="Hibbett D.S."/>
            <person name="Nagy L.G."/>
        </authorList>
    </citation>
    <scope>NUCLEOTIDE SEQUENCE [LARGE SCALE GENOMIC DNA]</scope>
    <source>
        <strain evidence="1 2">NL-1719</strain>
    </source>
</reference>
<accession>A0ACD3A1I9</accession>